<dbReference type="PANTHER" id="PTHR10270">
    <property type="entry name" value="SOX TRANSCRIPTION FACTOR"/>
    <property type="match status" value="1"/>
</dbReference>
<dbReference type="EMBL" id="CAJVPS010000025">
    <property type="protein sequence ID" value="CAG8442577.1"/>
    <property type="molecule type" value="Genomic_DNA"/>
</dbReference>
<dbReference type="GO" id="GO:0000978">
    <property type="term" value="F:RNA polymerase II cis-regulatory region sequence-specific DNA binding"/>
    <property type="evidence" value="ECO:0007669"/>
    <property type="project" value="TreeGrafter"/>
</dbReference>
<sequence length="413" mass="47635">MKRNSESYKIQKQAHRQQLKELALENFKAKYKAAVHCLLRDGLSSAKELPYGLTISDLENLLDFGKRITGNDDKLPRPQNSWIIYRKFMGRRIIESKEAVLFTDITKLAGERWQKESEEVRQLFFILAEANKRAHKFAFPNYRYKPTHKTIGKGNEAKYKLIMDKRVTSYVTNRTTSTTNDTDKNKPIEQINPPFLLELSNFVVPSHLNENTIDNSNKNVLCEQIQNTASSQFLWDLSTPIVPSQHEEPFVQEDPTSSLVNLDYQIRSELNLLPIYESNNNMIINEPILDIPAESSSFHSAIFQKPEQNLMEFNYYDALNFFPEDIRQDEINMESETPEIRCVDFTFRQYSDIDVLFIPDTIPKVDYVLSVCTGSALIAATGPLDGKSATIAYRWLPNKSDGLMMKTPFFCVR</sequence>
<dbReference type="GO" id="GO:0001228">
    <property type="term" value="F:DNA-binding transcription activator activity, RNA polymerase II-specific"/>
    <property type="evidence" value="ECO:0007669"/>
    <property type="project" value="TreeGrafter"/>
</dbReference>
<evidence type="ECO:0000256" key="2">
    <source>
        <dbReference type="ARBA" id="ARBA00023163"/>
    </source>
</evidence>
<dbReference type="InterPro" id="IPR009071">
    <property type="entry name" value="HMG_box_dom"/>
</dbReference>
<dbReference type="InterPro" id="IPR029062">
    <property type="entry name" value="Class_I_gatase-like"/>
</dbReference>
<dbReference type="InterPro" id="IPR050140">
    <property type="entry name" value="SRY-related_HMG-box_TF-like"/>
</dbReference>
<dbReference type="InterPro" id="IPR036910">
    <property type="entry name" value="HMG_box_dom_sf"/>
</dbReference>
<protein>
    <submittedName>
        <fullName evidence="5">1674_t:CDS:1</fullName>
    </submittedName>
</protein>
<keyword evidence="1 3" id="KW-0238">DNA-binding</keyword>
<dbReference type="Proteomes" id="UP000789508">
    <property type="component" value="Unassembled WGS sequence"/>
</dbReference>
<dbReference type="SUPFAM" id="SSF52317">
    <property type="entry name" value="Class I glutamine amidotransferase-like"/>
    <property type="match status" value="1"/>
</dbReference>
<dbReference type="CDD" id="cd01389">
    <property type="entry name" value="HMG-box_ROX1-like"/>
    <property type="match status" value="1"/>
</dbReference>
<dbReference type="GO" id="GO:0005634">
    <property type="term" value="C:nucleus"/>
    <property type="evidence" value="ECO:0007669"/>
    <property type="project" value="UniProtKB-UniRule"/>
</dbReference>
<evidence type="ECO:0000313" key="6">
    <source>
        <dbReference type="Proteomes" id="UP000789508"/>
    </source>
</evidence>
<dbReference type="OrthoDB" id="6247875at2759"/>
<name>A0A9N8YNZ8_9GLOM</name>
<proteinExistence type="predicted"/>
<reference evidence="5" key="1">
    <citation type="submission" date="2021-06" db="EMBL/GenBank/DDBJ databases">
        <authorList>
            <person name="Kallberg Y."/>
            <person name="Tangrot J."/>
            <person name="Rosling A."/>
        </authorList>
    </citation>
    <scope>NUCLEOTIDE SEQUENCE</scope>
    <source>
        <strain evidence="5">FL130A</strain>
    </source>
</reference>
<dbReference type="Gene3D" id="3.40.50.880">
    <property type="match status" value="1"/>
</dbReference>
<dbReference type="AlphaFoldDB" id="A0A9N8YNZ8"/>
<dbReference type="PANTHER" id="PTHR10270:SF161">
    <property type="entry name" value="SEX-DETERMINING REGION Y PROTEIN"/>
    <property type="match status" value="1"/>
</dbReference>
<accession>A0A9N8YNZ8</accession>
<comment type="caution">
    <text evidence="5">The sequence shown here is derived from an EMBL/GenBank/DDBJ whole genome shotgun (WGS) entry which is preliminary data.</text>
</comment>
<dbReference type="SUPFAM" id="SSF47095">
    <property type="entry name" value="HMG-box"/>
    <property type="match status" value="1"/>
</dbReference>
<dbReference type="SMART" id="SM00398">
    <property type="entry name" value="HMG"/>
    <property type="match status" value="1"/>
</dbReference>
<feature type="domain" description="HMG box" evidence="4">
    <location>
        <begin position="75"/>
        <end position="143"/>
    </location>
</feature>
<dbReference type="PROSITE" id="PS50118">
    <property type="entry name" value="HMG_BOX_2"/>
    <property type="match status" value="1"/>
</dbReference>
<gene>
    <name evidence="5" type="ORF">ALEPTO_LOCUS433</name>
</gene>
<dbReference type="Pfam" id="PF00505">
    <property type="entry name" value="HMG_box"/>
    <property type="match status" value="1"/>
</dbReference>
<keyword evidence="2" id="KW-0804">Transcription</keyword>
<feature type="DNA-binding region" description="HMG box" evidence="3">
    <location>
        <begin position="75"/>
        <end position="143"/>
    </location>
</feature>
<evidence type="ECO:0000259" key="4">
    <source>
        <dbReference type="PROSITE" id="PS50118"/>
    </source>
</evidence>
<keyword evidence="6" id="KW-1185">Reference proteome</keyword>
<dbReference type="Gene3D" id="1.10.30.10">
    <property type="entry name" value="High mobility group box domain"/>
    <property type="match status" value="1"/>
</dbReference>
<evidence type="ECO:0000256" key="1">
    <source>
        <dbReference type="ARBA" id="ARBA00023125"/>
    </source>
</evidence>
<dbReference type="GO" id="GO:0030154">
    <property type="term" value="P:cell differentiation"/>
    <property type="evidence" value="ECO:0007669"/>
    <property type="project" value="TreeGrafter"/>
</dbReference>
<evidence type="ECO:0000313" key="5">
    <source>
        <dbReference type="EMBL" id="CAG8442577.1"/>
    </source>
</evidence>
<keyword evidence="3" id="KW-0539">Nucleus</keyword>
<organism evidence="5 6">
    <name type="scientific">Ambispora leptoticha</name>
    <dbReference type="NCBI Taxonomy" id="144679"/>
    <lineage>
        <taxon>Eukaryota</taxon>
        <taxon>Fungi</taxon>
        <taxon>Fungi incertae sedis</taxon>
        <taxon>Mucoromycota</taxon>
        <taxon>Glomeromycotina</taxon>
        <taxon>Glomeromycetes</taxon>
        <taxon>Archaeosporales</taxon>
        <taxon>Ambisporaceae</taxon>
        <taxon>Ambispora</taxon>
    </lineage>
</organism>
<evidence type="ECO:0000256" key="3">
    <source>
        <dbReference type="PROSITE-ProRule" id="PRU00267"/>
    </source>
</evidence>